<feature type="region of interest" description="Disordered" evidence="1">
    <location>
        <begin position="266"/>
        <end position="300"/>
    </location>
</feature>
<evidence type="ECO:0000259" key="2">
    <source>
        <dbReference type="PROSITE" id="PS51644"/>
    </source>
</evidence>
<name>A0A0C1ZRD6_9BACT</name>
<gene>
    <name evidence="3" type="ORF">DB30_07956</name>
</gene>
<dbReference type="PROSITE" id="PS51644">
    <property type="entry name" value="HTH_OST"/>
    <property type="match status" value="1"/>
</dbReference>
<dbReference type="GO" id="GO:0004540">
    <property type="term" value="F:RNA nuclease activity"/>
    <property type="evidence" value="ECO:0007669"/>
    <property type="project" value="InterPro"/>
</dbReference>
<organism evidence="3 4">
    <name type="scientific">Enhygromyxa salina</name>
    <dbReference type="NCBI Taxonomy" id="215803"/>
    <lineage>
        <taxon>Bacteria</taxon>
        <taxon>Pseudomonadati</taxon>
        <taxon>Myxococcota</taxon>
        <taxon>Polyangia</taxon>
        <taxon>Nannocystales</taxon>
        <taxon>Nannocystaceae</taxon>
        <taxon>Enhygromyxa</taxon>
    </lineage>
</organism>
<feature type="compositionally biased region" description="Basic and acidic residues" evidence="1">
    <location>
        <begin position="270"/>
        <end position="288"/>
    </location>
</feature>
<evidence type="ECO:0000313" key="3">
    <source>
        <dbReference type="EMBL" id="KIG13568.1"/>
    </source>
</evidence>
<dbReference type="Proteomes" id="UP000031599">
    <property type="component" value="Unassembled WGS sequence"/>
</dbReference>
<dbReference type="Pfam" id="PF12872">
    <property type="entry name" value="OST-HTH"/>
    <property type="match status" value="1"/>
</dbReference>
<accession>A0A0C1ZRD6</accession>
<evidence type="ECO:0000313" key="4">
    <source>
        <dbReference type="Proteomes" id="UP000031599"/>
    </source>
</evidence>
<reference evidence="3 4" key="1">
    <citation type="submission" date="2014-12" db="EMBL/GenBank/DDBJ databases">
        <title>Genome assembly of Enhygromyxa salina DSM 15201.</title>
        <authorList>
            <person name="Sharma G."/>
            <person name="Subramanian S."/>
        </authorList>
    </citation>
    <scope>NUCLEOTIDE SEQUENCE [LARGE SCALE GENOMIC DNA]</scope>
    <source>
        <strain evidence="3 4">DSM 15201</strain>
    </source>
</reference>
<protein>
    <recommendedName>
        <fullName evidence="2">HTH OST-type domain-containing protein</fullName>
    </recommendedName>
</protein>
<comment type="caution">
    <text evidence="3">The sequence shown here is derived from an EMBL/GenBank/DDBJ whole genome shotgun (WGS) entry which is preliminary data.</text>
</comment>
<dbReference type="InterPro" id="IPR025605">
    <property type="entry name" value="OST-HTH/LOTUS_dom"/>
</dbReference>
<dbReference type="EMBL" id="JMCC02000092">
    <property type="protein sequence ID" value="KIG13568.1"/>
    <property type="molecule type" value="Genomic_DNA"/>
</dbReference>
<evidence type="ECO:0000256" key="1">
    <source>
        <dbReference type="SAM" id="MobiDB-lite"/>
    </source>
</evidence>
<proteinExistence type="predicted"/>
<dbReference type="InterPro" id="IPR021139">
    <property type="entry name" value="NYN"/>
</dbReference>
<dbReference type="PANTHER" id="PTHR35811:SF1">
    <property type="entry name" value="HTH OST-TYPE DOMAIN-CONTAINING PROTEIN"/>
    <property type="match status" value="1"/>
</dbReference>
<dbReference type="CDD" id="cd11297">
    <property type="entry name" value="PIN_LabA-like_N_1"/>
    <property type="match status" value="1"/>
</dbReference>
<dbReference type="Pfam" id="PF01936">
    <property type="entry name" value="NYN"/>
    <property type="match status" value="1"/>
</dbReference>
<dbReference type="AlphaFoldDB" id="A0A0C1ZRD6"/>
<sequence>MPSDRVAMFIDFENLVYGVENNNTAVDGEQELDVDIQRLVRFVRDEGRLVLARAYADWRSPGVRQHQQDLYVQGIETVHVFGRRHGSEIKNSVDVALAVDAVRALYEREFDTFVLISGDRDFLPLLRVVREHGHRIIGVSVRESASRDLPNLCDRFVYYRDLWRTWGPEEQREVPRSAGEIRDLAVFKEHMRLLLAEEVGVGGILGATLKPMIRNRIDPGFDETQFGFLKFSKLLEAMPEVVRIEYATDTHSRDIRVFPAEGGAVQLHDQQARQGERDEQGEQGESPRHSGAVISQPVRPWEPTPEAFLSRARARLARTGLHLELHRRHAILEFIHAELPTGDAFRSQARILERLEERAAAVSNDELEHSTVRRYLWALYQSWVFDIDPPDRGLDHLERGLRLKPDYREVDRLRLRVEQSLVYKVYELLPQEPEDARARLCALLEIDDGRAAELIERVEEYRRSQQQRGR</sequence>
<dbReference type="RefSeq" id="WP_052555488.1">
    <property type="nucleotide sequence ID" value="NZ_JMCC02000092.1"/>
</dbReference>
<dbReference type="Gene3D" id="3.40.50.1010">
    <property type="entry name" value="5'-nuclease"/>
    <property type="match status" value="1"/>
</dbReference>
<feature type="domain" description="HTH OST-type" evidence="2">
    <location>
        <begin position="183"/>
        <end position="261"/>
    </location>
</feature>
<dbReference type="PANTHER" id="PTHR35811">
    <property type="entry name" value="SLR1870 PROTEIN"/>
    <property type="match status" value="1"/>
</dbReference>